<accession>A0AC60R3H0</accession>
<gene>
    <name evidence="1" type="ORF">HPB47_014750</name>
</gene>
<proteinExistence type="predicted"/>
<dbReference type="EMBL" id="JABSTQ010000319">
    <property type="protein sequence ID" value="KAG0445482.1"/>
    <property type="molecule type" value="Genomic_DNA"/>
</dbReference>
<keyword evidence="2" id="KW-1185">Reference proteome</keyword>
<comment type="caution">
    <text evidence="1">The sequence shown here is derived from an EMBL/GenBank/DDBJ whole genome shotgun (WGS) entry which is preliminary data.</text>
</comment>
<sequence>MLHKADIHSRIAAQNTSLNDRRRKQRMEFASVVESWCPRRWRSVMFTDEESFRTRWDQQPGILWVPEGRGVTPRPLGGRAVGGARVAKPCSLLGVGTPTSFLVLGGGVCRTTPEVEGDPDGTRRTPVYEKQGPKRCIASPGGPRRVQTNPGLSSTTRVPFSPDTGVVFLLQQDGAPIHTARSVTHLFDSLGAMRLDWPARSLDPYIIKNVWDKMKITLSKKRGLAKATSEQLWEALKHEWENLRQDRHFVDALYDSIPTRIASLKAAQGGPIHH</sequence>
<reference evidence="1 2" key="1">
    <citation type="journal article" date="2020" name="Cell">
        <title>Large-Scale Comparative Analyses of Tick Genomes Elucidate Their Genetic Diversity and Vector Capacities.</title>
        <authorList>
            <consortium name="Tick Genome and Microbiome Consortium (TIGMIC)"/>
            <person name="Jia N."/>
            <person name="Wang J."/>
            <person name="Shi W."/>
            <person name="Du L."/>
            <person name="Sun Y."/>
            <person name="Zhan W."/>
            <person name="Jiang J.F."/>
            <person name="Wang Q."/>
            <person name="Zhang B."/>
            <person name="Ji P."/>
            <person name="Bell-Sakyi L."/>
            <person name="Cui X.M."/>
            <person name="Yuan T.T."/>
            <person name="Jiang B.G."/>
            <person name="Yang W.F."/>
            <person name="Lam T.T."/>
            <person name="Chang Q.C."/>
            <person name="Ding S.J."/>
            <person name="Wang X.J."/>
            <person name="Zhu J.G."/>
            <person name="Ruan X.D."/>
            <person name="Zhao L."/>
            <person name="Wei J.T."/>
            <person name="Ye R.Z."/>
            <person name="Que T.C."/>
            <person name="Du C.H."/>
            <person name="Zhou Y.H."/>
            <person name="Cheng J.X."/>
            <person name="Dai P.F."/>
            <person name="Guo W.B."/>
            <person name="Han X.H."/>
            <person name="Huang E.J."/>
            <person name="Li L.F."/>
            <person name="Wei W."/>
            <person name="Gao Y.C."/>
            <person name="Liu J.Z."/>
            <person name="Shao H.Z."/>
            <person name="Wang X."/>
            <person name="Wang C.C."/>
            <person name="Yang T.C."/>
            <person name="Huo Q.B."/>
            <person name="Li W."/>
            <person name="Chen H.Y."/>
            <person name="Chen S.E."/>
            <person name="Zhou L.G."/>
            <person name="Ni X.B."/>
            <person name="Tian J.H."/>
            <person name="Sheng Y."/>
            <person name="Liu T."/>
            <person name="Pan Y.S."/>
            <person name="Xia L.Y."/>
            <person name="Li J."/>
            <person name="Zhao F."/>
            <person name="Cao W.C."/>
        </authorList>
    </citation>
    <scope>NUCLEOTIDE SEQUENCE [LARGE SCALE GENOMIC DNA]</scope>
    <source>
        <strain evidence="1">Iper-2018</strain>
    </source>
</reference>
<evidence type="ECO:0000313" key="2">
    <source>
        <dbReference type="Proteomes" id="UP000805193"/>
    </source>
</evidence>
<dbReference type="Proteomes" id="UP000805193">
    <property type="component" value="Unassembled WGS sequence"/>
</dbReference>
<name>A0AC60R3H0_IXOPE</name>
<evidence type="ECO:0000313" key="1">
    <source>
        <dbReference type="EMBL" id="KAG0445482.1"/>
    </source>
</evidence>
<organism evidence="1 2">
    <name type="scientific">Ixodes persulcatus</name>
    <name type="common">Taiga tick</name>
    <dbReference type="NCBI Taxonomy" id="34615"/>
    <lineage>
        <taxon>Eukaryota</taxon>
        <taxon>Metazoa</taxon>
        <taxon>Ecdysozoa</taxon>
        <taxon>Arthropoda</taxon>
        <taxon>Chelicerata</taxon>
        <taxon>Arachnida</taxon>
        <taxon>Acari</taxon>
        <taxon>Parasitiformes</taxon>
        <taxon>Ixodida</taxon>
        <taxon>Ixodoidea</taxon>
        <taxon>Ixodidae</taxon>
        <taxon>Ixodinae</taxon>
        <taxon>Ixodes</taxon>
    </lineage>
</organism>
<protein>
    <submittedName>
        <fullName evidence="1">Uncharacterized protein</fullName>
    </submittedName>
</protein>